<dbReference type="OrthoDB" id="10068225at2759"/>
<gene>
    <name evidence="1" type="ORF">ACAOBT_LOCUS30849</name>
</gene>
<comment type="caution">
    <text evidence="1">The sequence shown here is derived from an EMBL/GenBank/DDBJ whole genome shotgun (WGS) entry which is preliminary data.</text>
</comment>
<feature type="non-terminal residue" evidence="1">
    <location>
        <position position="179"/>
    </location>
</feature>
<accession>A0A9P0MAB3</accession>
<protein>
    <submittedName>
        <fullName evidence="1">Uncharacterized protein</fullName>
    </submittedName>
</protein>
<dbReference type="PANTHER" id="PTHR10773">
    <property type="entry name" value="DNA-DIRECTED RNA POLYMERASES I, II, AND III SUBUNIT RPABC2"/>
    <property type="match status" value="1"/>
</dbReference>
<name>A0A9P0MAB3_ACAOB</name>
<dbReference type="AlphaFoldDB" id="A0A9P0MAB3"/>
<evidence type="ECO:0000313" key="1">
    <source>
        <dbReference type="EMBL" id="CAH2009413.1"/>
    </source>
</evidence>
<organism evidence="1 2">
    <name type="scientific">Acanthoscelides obtectus</name>
    <name type="common">Bean weevil</name>
    <name type="synonym">Bruchus obtectus</name>
    <dbReference type="NCBI Taxonomy" id="200917"/>
    <lineage>
        <taxon>Eukaryota</taxon>
        <taxon>Metazoa</taxon>
        <taxon>Ecdysozoa</taxon>
        <taxon>Arthropoda</taxon>
        <taxon>Hexapoda</taxon>
        <taxon>Insecta</taxon>
        <taxon>Pterygota</taxon>
        <taxon>Neoptera</taxon>
        <taxon>Endopterygota</taxon>
        <taxon>Coleoptera</taxon>
        <taxon>Polyphaga</taxon>
        <taxon>Cucujiformia</taxon>
        <taxon>Chrysomeloidea</taxon>
        <taxon>Chrysomelidae</taxon>
        <taxon>Bruchinae</taxon>
        <taxon>Bruchini</taxon>
        <taxon>Acanthoscelides</taxon>
    </lineage>
</organism>
<proteinExistence type="predicted"/>
<dbReference type="EMBL" id="CAKOFQ010007879">
    <property type="protein sequence ID" value="CAH2009413.1"/>
    <property type="molecule type" value="Genomic_DNA"/>
</dbReference>
<dbReference type="PANTHER" id="PTHR10773:SF19">
    <property type="match status" value="1"/>
</dbReference>
<reference evidence="1" key="1">
    <citation type="submission" date="2022-03" db="EMBL/GenBank/DDBJ databases">
        <authorList>
            <person name="Sayadi A."/>
        </authorList>
    </citation>
    <scope>NUCLEOTIDE SEQUENCE</scope>
</reference>
<sequence>KVPRQNVIGKKVREDKRRIAKTLRNQGETYISPVTKKIVKEKALKGICNIEMCKKRKRMCYLLSSPLRTMIFSQLHSLGDLQQQRESMNVSFHKPKKDQCGLCKCYREGSEEVKANLEKDYLAHILEKETVSEVKNSCKEKAKNDTKAICATFDLQQVIYLPISNHCSVFKKHGLLSTI</sequence>
<evidence type="ECO:0000313" key="2">
    <source>
        <dbReference type="Proteomes" id="UP001152888"/>
    </source>
</evidence>
<dbReference type="Proteomes" id="UP001152888">
    <property type="component" value="Unassembled WGS sequence"/>
</dbReference>
<keyword evidence="2" id="KW-1185">Reference proteome</keyword>